<dbReference type="InterPro" id="IPR045079">
    <property type="entry name" value="Oxoprolinase-like"/>
</dbReference>
<name>A0ABN3VGS0_9PSEU</name>
<comment type="caution">
    <text evidence="1">The sequence shown here is derived from an EMBL/GenBank/DDBJ whole genome shotgun (WGS) entry which is preliminary data.</text>
</comment>
<dbReference type="PANTHER" id="PTHR11365:SF10">
    <property type="entry name" value="HYDANTOINASE_OXOPROLINASE"/>
    <property type="match status" value="1"/>
</dbReference>
<keyword evidence="2" id="KW-1185">Reference proteome</keyword>
<dbReference type="Proteomes" id="UP001500979">
    <property type="component" value="Unassembled WGS sequence"/>
</dbReference>
<gene>
    <name evidence="1" type="ORF">GCM10010470_43670</name>
</gene>
<accession>A0ABN3VGS0</accession>
<reference evidence="1 2" key="1">
    <citation type="journal article" date="2019" name="Int. J. Syst. Evol. Microbiol.">
        <title>The Global Catalogue of Microorganisms (GCM) 10K type strain sequencing project: providing services to taxonomists for standard genome sequencing and annotation.</title>
        <authorList>
            <consortium name="The Broad Institute Genomics Platform"/>
            <consortium name="The Broad Institute Genome Sequencing Center for Infectious Disease"/>
            <person name="Wu L."/>
            <person name="Ma J."/>
        </authorList>
    </citation>
    <scope>NUCLEOTIDE SEQUENCE [LARGE SCALE GENOMIC DNA]</scope>
    <source>
        <strain evidence="1 2">JCM 9383</strain>
    </source>
</reference>
<dbReference type="EMBL" id="BAAAUX010000019">
    <property type="protein sequence ID" value="GAA2803793.1"/>
    <property type="molecule type" value="Genomic_DNA"/>
</dbReference>
<proteinExistence type="predicted"/>
<dbReference type="PANTHER" id="PTHR11365">
    <property type="entry name" value="5-OXOPROLINASE RELATED"/>
    <property type="match status" value="1"/>
</dbReference>
<evidence type="ECO:0000313" key="2">
    <source>
        <dbReference type="Proteomes" id="UP001500979"/>
    </source>
</evidence>
<evidence type="ECO:0008006" key="3">
    <source>
        <dbReference type="Google" id="ProtNLM"/>
    </source>
</evidence>
<sequence>MYLDRAGGAVAVVDANGVRASAAVDTPTSDVAGALRALLRRLPEQLAPTSVSIATSRFSDALADASELAPVAVLRLAHSDRSVLPPLSGWPGRLCSAVRGWSAVLPGGFDLTGRALGDLDLPAVLRFAEDAANRGARGLTVTAVGSPIRAEQEIAVAEAVHHAVPELPVTLSHEIGGLGLLARENTAVLNAASRPLAERVADECRAVVDELLPGAATLFTRHDAAAMNTEYLRRFPLAALEADTAAALRGAAVLAETGDAVVVDLRADRARAGLVDNGFPRRATDAGVPPLSLPLPDVAVADDIGRTVSRLRGAAEPRPVVVTGTPERAARVASALGARCPADGVVAGAVGAAWAQPAAEVDRVVVESDDLDLATAIDRAGEEAMVRAVSAGARPDSVRIAEVRTGSVAYLPGSVYRVQVRATGVAAEVVRP</sequence>
<evidence type="ECO:0000313" key="1">
    <source>
        <dbReference type="EMBL" id="GAA2803793.1"/>
    </source>
</evidence>
<organism evidence="1 2">
    <name type="scientific">Saccharopolyspora taberi</name>
    <dbReference type="NCBI Taxonomy" id="60895"/>
    <lineage>
        <taxon>Bacteria</taxon>
        <taxon>Bacillati</taxon>
        <taxon>Actinomycetota</taxon>
        <taxon>Actinomycetes</taxon>
        <taxon>Pseudonocardiales</taxon>
        <taxon>Pseudonocardiaceae</taxon>
        <taxon>Saccharopolyspora</taxon>
    </lineage>
</organism>
<protein>
    <recommendedName>
        <fullName evidence="3">Hydantoinase/oxoprolinase</fullName>
    </recommendedName>
</protein>